<dbReference type="KEGG" id="psco:LY89DRAFT_740264"/>
<dbReference type="Proteomes" id="UP000070700">
    <property type="component" value="Unassembled WGS sequence"/>
</dbReference>
<proteinExistence type="predicted"/>
<feature type="compositionally biased region" description="Low complexity" evidence="1">
    <location>
        <begin position="38"/>
        <end position="51"/>
    </location>
</feature>
<dbReference type="AlphaFoldDB" id="A0A132BDQ9"/>
<evidence type="ECO:0000313" key="2">
    <source>
        <dbReference type="EMBL" id="KUJ10555.1"/>
    </source>
</evidence>
<dbReference type="Pfam" id="PF11951">
    <property type="entry name" value="Fungal_trans_2"/>
    <property type="match status" value="1"/>
</dbReference>
<dbReference type="PANTHER" id="PTHR37540:SF5">
    <property type="entry name" value="TRANSCRIPTION FACTOR DOMAIN-CONTAINING PROTEIN"/>
    <property type="match status" value="1"/>
</dbReference>
<dbReference type="PANTHER" id="PTHR37540">
    <property type="entry name" value="TRANSCRIPTION FACTOR (ACR-2), PUTATIVE-RELATED-RELATED"/>
    <property type="match status" value="1"/>
</dbReference>
<feature type="compositionally biased region" description="Basic and acidic residues" evidence="1">
    <location>
        <begin position="1"/>
        <end position="16"/>
    </location>
</feature>
<reference evidence="2 3" key="1">
    <citation type="submission" date="2015-10" db="EMBL/GenBank/DDBJ databases">
        <title>Full genome of DAOMC 229536 Phialocephala scopiformis, a fungal endophyte of spruce producing the potent anti-insectan compound rugulosin.</title>
        <authorList>
            <consortium name="DOE Joint Genome Institute"/>
            <person name="Walker A.K."/>
            <person name="Frasz S.L."/>
            <person name="Seifert K.A."/>
            <person name="Miller J.D."/>
            <person name="Mondo S.J."/>
            <person name="Labutti K."/>
            <person name="Lipzen A."/>
            <person name="Dockter R."/>
            <person name="Kennedy M."/>
            <person name="Grigoriev I.V."/>
            <person name="Spatafora J.W."/>
        </authorList>
    </citation>
    <scope>NUCLEOTIDE SEQUENCE [LARGE SCALE GENOMIC DNA]</scope>
    <source>
        <strain evidence="2 3">CBS 120377</strain>
    </source>
</reference>
<dbReference type="InterPro" id="IPR021858">
    <property type="entry name" value="Fun_TF"/>
</dbReference>
<dbReference type="InParanoid" id="A0A132BDQ9"/>
<protein>
    <recommendedName>
        <fullName evidence="4">Tachykinin family protein</fullName>
    </recommendedName>
</protein>
<organism evidence="2 3">
    <name type="scientific">Mollisia scopiformis</name>
    <name type="common">Conifer needle endophyte fungus</name>
    <name type="synonym">Phialocephala scopiformis</name>
    <dbReference type="NCBI Taxonomy" id="149040"/>
    <lineage>
        <taxon>Eukaryota</taxon>
        <taxon>Fungi</taxon>
        <taxon>Dikarya</taxon>
        <taxon>Ascomycota</taxon>
        <taxon>Pezizomycotina</taxon>
        <taxon>Leotiomycetes</taxon>
        <taxon>Helotiales</taxon>
        <taxon>Mollisiaceae</taxon>
        <taxon>Mollisia</taxon>
    </lineage>
</organism>
<dbReference type="OrthoDB" id="4158087at2759"/>
<evidence type="ECO:0000313" key="3">
    <source>
        <dbReference type="Proteomes" id="UP000070700"/>
    </source>
</evidence>
<feature type="region of interest" description="Disordered" evidence="1">
    <location>
        <begin position="1"/>
        <end position="20"/>
    </location>
</feature>
<name>A0A132BDQ9_MOLSC</name>
<dbReference type="RefSeq" id="XP_018064910.1">
    <property type="nucleotide sequence ID" value="XM_018220564.1"/>
</dbReference>
<gene>
    <name evidence="2" type="ORF">LY89DRAFT_740264</name>
</gene>
<sequence>MAFNRTSHDWNEKEDTPLVPSRHFQHVERDAALNHPPSTETTRTTSASAEENSGGLSLRFIDEFERQTSSQVKREIRAHVRRGTHLKRKRLNDASKPRVSSVQRPLLQRKVENSSTAKAEPTLQLPATYDHEAIVPRVAEQTPMEDQDAVSLSLHFPLSRWQFNNTTPYALLTNDNAPMLQLDARRWPFPQLVRGNGPAVSVWMPRASIPVPNARSQRPCLLRSAQVVPWIAQSLDYLMFKNEAIQWVNQRLLVPEHATSDVTIGVIIFLMSWEIARANIPELKLHINGLFRIISLRGGSPNITSVDHFCWKIALIDLLVAVLTGNEPKLSFQTQEEVLGAPAINPSIGGLQVADSPLYGTEPLALVLEGSKFCKNAVLLLQHMQDLTKGSGREEPSPLIPRNEANSQASTGTLCKIVHATSSIYCRTFNNPPTPFSSPSNADALAIISTCLEDTTNDETWTRYPGILSWIVLTALAASIHQPQCSFFAMFVFRVGTSAAWWGPREARKSIMTFLDVKRRSDGLSI</sequence>
<feature type="region of interest" description="Disordered" evidence="1">
    <location>
        <begin position="29"/>
        <end position="54"/>
    </location>
</feature>
<dbReference type="EMBL" id="KQ947429">
    <property type="protein sequence ID" value="KUJ10555.1"/>
    <property type="molecule type" value="Genomic_DNA"/>
</dbReference>
<dbReference type="GeneID" id="28830290"/>
<evidence type="ECO:0008006" key="4">
    <source>
        <dbReference type="Google" id="ProtNLM"/>
    </source>
</evidence>
<accession>A0A132BDQ9</accession>
<evidence type="ECO:0000256" key="1">
    <source>
        <dbReference type="SAM" id="MobiDB-lite"/>
    </source>
</evidence>
<keyword evidence="3" id="KW-1185">Reference proteome</keyword>